<comment type="caution">
    <text evidence="1">The sequence shown here is derived from an EMBL/GenBank/DDBJ whole genome shotgun (WGS) entry which is preliminary data.</text>
</comment>
<evidence type="ECO:0000313" key="1">
    <source>
        <dbReference type="EMBL" id="OMJ25888.1"/>
    </source>
</evidence>
<organism evidence="1 2">
    <name type="scientific">Smittium culicis</name>
    <dbReference type="NCBI Taxonomy" id="133412"/>
    <lineage>
        <taxon>Eukaryota</taxon>
        <taxon>Fungi</taxon>
        <taxon>Fungi incertae sedis</taxon>
        <taxon>Zoopagomycota</taxon>
        <taxon>Kickxellomycotina</taxon>
        <taxon>Harpellomycetes</taxon>
        <taxon>Harpellales</taxon>
        <taxon>Legeriomycetaceae</taxon>
        <taxon>Smittium</taxon>
    </lineage>
</organism>
<name>A0A1R1YG39_9FUNG</name>
<dbReference type="OrthoDB" id="10463470at2759"/>
<dbReference type="EMBL" id="LSSM01001562">
    <property type="protein sequence ID" value="OMJ25888.1"/>
    <property type="molecule type" value="Genomic_DNA"/>
</dbReference>
<accession>A0A1R1YG39</accession>
<keyword evidence="2" id="KW-1185">Reference proteome</keyword>
<sequence length="88" mass="9843">MLFFPGAYAYFTIAEKIVKPATVVLDHYQNNTASLFGGLMDVGNSTYYYVSKLAGSTISSSGDYDSILSYASSYYSVISKYFKDYFKE</sequence>
<gene>
    <name evidence="1" type="ORF">AYI69_g4142</name>
</gene>
<reference evidence="2" key="1">
    <citation type="submission" date="2017-01" db="EMBL/GenBank/DDBJ databases">
        <authorList>
            <person name="Wang Y."/>
            <person name="White M."/>
            <person name="Kvist S."/>
            <person name="Moncalvo J.-M."/>
        </authorList>
    </citation>
    <scope>NUCLEOTIDE SEQUENCE [LARGE SCALE GENOMIC DNA]</scope>
    <source>
        <strain evidence="2">ID-206-W2</strain>
    </source>
</reference>
<evidence type="ECO:0000313" key="2">
    <source>
        <dbReference type="Proteomes" id="UP000187429"/>
    </source>
</evidence>
<dbReference type="AlphaFoldDB" id="A0A1R1YG39"/>
<dbReference type="Proteomes" id="UP000187429">
    <property type="component" value="Unassembled WGS sequence"/>
</dbReference>
<proteinExistence type="predicted"/>
<protein>
    <submittedName>
        <fullName evidence="1">Uncharacterized protein</fullName>
    </submittedName>
</protein>